<keyword evidence="2" id="KW-1185">Reference proteome</keyword>
<protein>
    <submittedName>
        <fullName evidence="1">Uncharacterized protein</fullName>
    </submittedName>
</protein>
<evidence type="ECO:0000313" key="1">
    <source>
        <dbReference type="EMBL" id="GFP30656.1"/>
    </source>
</evidence>
<feature type="non-terminal residue" evidence="1">
    <location>
        <position position="1"/>
    </location>
</feature>
<dbReference type="EMBL" id="BLRZ01000087">
    <property type="protein sequence ID" value="GFP30656.1"/>
    <property type="molecule type" value="Genomic_DNA"/>
</dbReference>
<dbReference type="Proteomes" id="UP000588083">
    <property type="component" value="Unassembled WGS sequence"/>
</dbReference>
<comment type="caution">
    <text evidence="1">The sequence shown here is derived from an EMBL/GenBank/DDBJ whole genome shotgun (WGS) entry which is preliminary data.</text>
</comment>
<dbReference type="AlphaFoldDB" id="A0A6V8PI69"/>
<accession>A0A6V8PI69</accession>
<gene>
    <name evidence="1" type="ORF">HKBW3S34_01576</name>
</gene>
<sequence>CDGERRVAYVARTKARDIVILSQADSYGASE</sequence>
<organism evidence="1 2">
    <name type="scientific">Candidatus Hakubella thermalkaliphila</name>
    <dbReference type="NCBI Taxonomy" id="2754717"/>
    <lineage>
        <taxon>Bacteria</taxon>
        <taxon>Bacillati</taxon>
        <taxon>Actinomycetota</taxon>
        <taxon>Actinomycetota incertae sedis</taxon>
        <taxon>Candidatus Hakubellales</taxon>
        <taxon>Candidatus Hakubellaceae</taxon>
        <taxon>Candidatus Hakubella</taxon>
    </lineage>
</organism>
<reference evidence="1 2" key="1">
    <citation type="journal article" date="2020" name="Front. Microbiol.">
        <title>Single-cell genomics of novel Actinobacteria with the Wood-Ljungdahl pathway discovered in a serpentinizing system.</title>
        <authorList>
            <person name="Merino N."/>
            <person name="Kawai M."/>
            <person name="Boyd E.S."/>
            <person name="Colman D.R."/>
            <person name="McGlynn S.E."/>
            <person name="Nealson K.H."/>
            <person name="Kurokawa K."/>
            <person name="Hongoh Y."/>
        </authorList>
    </citation>
    <scope>NUCLEOTIDE SEQUENCE [LARGE SCALE GENOMIC DNA]</scope>
    <source>
        <strain evidence="1 2">S34</strain>
    </source>
</reference>
<proteinExistence type="predicted"/>
<name>A0A6V8PI69_9ACTN</name>
<evidence type="ECO:0000313" key="2">
    <source>
        <dbReference type="Proteomes" id="UP000588083"/>
    </source>
</evidence>